<proteinExistence type="predicted"/>
<keyword evidence="2" id="KW-1185">Reference proteome</keyword>
<evidence type="ECO:0000313" key="1">
    <source>
        <dbReference type="EMBL" id="GJD95553.1"/>
    </source>
</evidence>
<protein>
    <submittedName>
        <fullName evidence="1">Uncharacterized protein</fullName>
    </submittedName>
</protein>
<gene>
    <name evidence="1" type="ORF">OCOJLMKI_2766</name>
</gene>
<reference evidence="1" key="2">
    <citation type="submission" date="2021-08" db="EMBL/GenBank/DDBJ databases">
        <authorList>
            <person name="Tani A."/>
            <person name="Ola A."/>
            <person name="Ogura Y."/>
            <person name="Katsura K."/>
            <person name="Hayashi T."/>
        </authorList>
    </citation>
    <scope>NUCLEOTIDE SEQUENCE</scope>
    <source>
        <strain evidence="1">DSM 19015</strain>
    </source>
</reference>
<comment type="caution">
    <text evidence="1">The sequence shown here is derived from an EMBL/GenBank/DDBJ whole genome shotgun (WGS) entry which is preliminary data.</text>
</comment>
<name>A0ABQ4S130_9HYPH</name>
<sequence>MPDSVSNLPFHCTGNITRAALVGATVPRSEVA</sequence>
<accession>A0ABQ4S130</accession>
<reference evidence="1" key="1">
    <citation type="journal article" date="2021" name="Front. Microbiol.">
        <title>Comprehensive Comparative Genomics and Phenotyping of Methylobacterium Species.</title>
        <authorList>
            <person name="Alessa O."/>
            <person name="Ogura Y."/>
            <person name="Fujitani Y."/>
            <person name="Takami H."/>
            <person name="Hayashi T."/>
            <person name="Sahin N."/>
            <person name="Tani A."/>
        </authorList>
    </citation>
    <scope>NUCLEOTIDE SEQUENCE</scope>
    <source>
        <strain evidence="1">DSM 19015</strain>
    </source>
</reference>
<organism evidence="1 2">
    <name type="scientific">Methylobacterium iners</name>
    <dbReference type="NCBI Taxonomy" id="418707"/>
    <lineage>
        <taxon>Bacteria</taxon>
        <taxon>Pseudomonadati</taxon>
        <taxon>Pseudomonadota</taxon>
        <taxon>Alphaproteobacteria</taxon>
        <taxon>Hyphomicrobiales</taxon>
        <taxon>Methylobacteriaceae</taxon>
        <taxon>Methylobacterium</taxon>
    </lineage>
</organism>
<dbReference type="EMBL" id="BPQP01000038">
    <property type="protein sequence ID" value="GJD95553.1"/>
    <property type="molecule type" value="Genomic_DNA"/>
</dbReference>
<dbReference type="Proteomes" id="UP001055125">
    <property type="component" value="Unassembled WGS sequence"/>
</dbReference>
<evidence type="ECO:0000313" key="2">
    <source>
        <dbReference type="Proteomes" id="UP001055125"/>
    </source>
</evidence>